<gene>
    <name evidence="1" type="ORF">METZ01_LOCUS494824</name>
</gene>
<feature type="non-terminal residue" evidence="1">
    <location>
        <position position="175"/>
    </location>
</feature>
<dbReference type="EMBL" id="UINC01216014">
    <property type="protein sequence ID" value="SVE41970.1"/>
    <property type="molecule type" value="Genomic_DNA"/>
</dbReference>
<evidence type="ECO:0000313" key="1">
    <source>
        <dbReference type="EMBL" id="SVE41970.1"/>
    </source>
</evidence>
<dbReference type="AlphaFoldDB" id="A0A383DCB8"/>
<sequence length="175" mass="19112">MAVYQRKWLQRADILPAEAATASYTVSTTVAGGPCEYVRICLKDMTFGAEAHEDPLSFISRIAVVFDGTRYIDMIANYAETNARPSPISMTIRDAGGRAYTVPGTDADTNYEQYLDIPIGINLGTQDTVSRVELEINFFASALAISSGTFELYGVYNDEFVTSVALPQSQTHISS</sequence>
<protein>
    <submittedName>
        <fullName evidence="1">Uncharacterized protein</fullName>
    </submittedName>
</protein>
<accession>A0A383DCB8</accession>
<organism evidence="1">
    <name type="scientific">marine metagenome</name>
    <dbReference type="NCBI Taxonomy" id="408172"/>
    <lineage>
        <taxon>unclassified sequences</taxon>
        <taxon>metagenomes</taxon>
        <taxon>ecological metagenomes</taxon>
    </lineage>
</organism>
<name>A0A383DCB8_9ZZZZ</name>
<proteinExistence type="predicted"/>
<reference evidence="1" key="1">
    <citation type="submission" date="2018-05" db="EMBL/GenBank/DDBJ databases">
        <authorList>
            <person name="Lanie J.A."/>
            <person name="Ng W.-L."/>
            <person name="Kazmierczak K.M."/>
            <person name="Andrzejewski T.M."/>
            <person name="Davidsen T.M."/>
            <person name="Wayne K.J."/>
            <person name="Tettelin H."/>
            <person name="Glass J.I."/>
            <person name="Rusch D."/>
            <person name="Podicherti R."/>
            <person name="Tsui H.-C.T."/>
            <person name="Winkler M.E."/>
        </authorList>
    </citation>
    <scope>NUCLEOTIDE SEQUENCE</scope>
</reference>